<proteinExistence type="predicted"/>
<reference evidence="4 5" key="1">
    <citation type="submission" date="2018-10" db="EMBL/GenBank/DDBJ databases">
        <title>Genome sequencing of Mucilaginibacter sp. HYN0043.</title>
        <authorList>
            <person name="Kim M."/>
            <person name="Yi H."/>
        </authorList>
    </citation>
    <scope>NUCLEOTIDE SEQUENCE [LARGE SCALE GENOMIC DNA]</scope>
    <source>
        <strain evidence="4 5">HYN0043</strain>
    </source>
</reference>
<sequence>MQGKKIQQESLFIQFQLSDHVPVDNFYRRLKKTLDLDFLYQSTLKYYGKEGQKSIDPVVFMKLMLVGYLENINSDRRIISSSGMRMDILYFLGYDLGQELPWHSTLSRTRKLFGEETFLELFKQVLKLCINKGMISGKRQAVDSALIPANAAKHSMVERIVMEDASVFSRELNDNIEHEAAEPNESKDPKDNNDKGSKEKKVAPTNQTHYSPSDPDARLTTKPGKPMRLYYRAQMAVDTACHVITYIQAFKGNEADNSSLPVILPRLTGNMAENNIHVEEILADTGYSSGKAIRALTANGLKGYIPAPGTYKSSREDEGFIYDDNYDRYVCIMGVHLPFKRIEKAYEEPTVFKKIYESSISDCKNCPCRDICANKKGFKKLVDSADKPLYEYMQRRVESLKGKLMMALRSSTVEPVFGSLINYTALDRINTKGLKQANKCMLMSAAAYNIKKLLKYKTRPLTPAPTSAIGGLKDAFNWLYAQVIWPKRNMMESYHYRFNQYFKERNFNINTVLSFSIVAQQSRKRKEGFSFYYQFSAQAQRGGISKAQLT</sequence>
<dbReference type="PANTHER" id="PTHR33408">
    <property type="entry name" value="TRANSPOSASE"/>
    <property type="match status" value="1"/>
</dbReference>
<dbReference type="Proteomes" id="UP000270046">
    <property type="component" value="Chromosome"/>
</dbReference>
<dbReference type="InterPro" id="IPR008490">
    <property type="entry name" value="Transposase_InsH_N"/>
</dbReference>
<organism evidence="4 5">
    <name type="scientific">Mucilaginibacter celer</name>
    <dbReference type="NCBI Taxonomy" id="2305508"/>
    <lineage>
        <taxon>Bacteria</taxon>
        <taxon>Pseudomonadati</taxon>
        <taxon>Bacteroidota</taxon>
        <taxon>Sphingobacteriia</taxon>
        <taxon>Sphingobacteriales</taxon>
        <taxon>Sphingobacteriaceae</taxon>
        <taxon>Mucilaginibacter</taxon>
    </lineage>
</organism>
<dbReference type="OrthoDB" id="1454687at2"/>
<evidence type="ECO:0000313" key="5">
    <source>
        <dbReference type="Proteomes" id="UP000270046"/>
    </source>
</evidence>
<dbReference type="KEGG" id="muh:HYN43_020075"/>
<dbReference type="InterPro" id="IPR025668">
    <property type="entry name" value="Tnp_DDE_dom"/>
</dbReference>
<dbReference type="NCBIfam" id="NF033551">
    <property type="entry name" value="transpos_IS1182"/>
    <property type="match status" value="1"/>
</dbReference>
<dbReference type="PANTHER" id="PTHR33408:SF4">
    <property type="entry name" value="TRANSPOSASE DDE DOMAIN-CONTAINING PROTEIN"/>
    <property type="match status" value="1"/>
</dbReference>
<feature type="compositionally biased region" description="Basic and acidic residues" evidence="1">
    <location>
        <begin position="177"/>
        <end position="202"/>
    </location>
</feature>
<dbReference type="InterPro" id="IPR047629">
    <property type="entry name" value="IS1182_transpos"/>
</dbReference>
<feature type="domain" description="Transposase DDE" evidence="3">
    <location>
        <begin position="330"/>
        <end position="454"/>
    </location>
</feature>
<feature type="region of interest" description="Disordered" evidence="1">
    <location>
        <begin position="177"/>
        <end position="223"/>
    </location>
</feature>
<dbReference type="AlphaFoldDB" id="A0A494VPP4"/>
<name>A0A494VPP4_9SPHI</name>
<evidence type="ECO:0000313" key="4">
    <source>
        <dbReference type="EMBL" id="AYL97456.1"/>
    </source>
</evidence>
<evidence type="ECO:0000259" key="2">
    <source>
        <dbReference type="Pfam" id="PF05598"/>
    </source>
</evidence>
<protein>
    <submittedName>
        <fullName evidence="4">IS1182 family transposase</fullName>
    </submittedName>
</protein>
<gene>
    <name evidence="4" type="ORF">HYN43_020075</name>
</gene>
<dbReference type="RefSeq" id="WP_119411026.1">
    <property type="nucleotide sequence ID" value="NZ_CP032869.1"/>
</dbReference>
<keyword evidence="5" id="KW-1185">Reference proteome</keyword>
<evidence type="ECO:0000256" key="1">
    <source>
        <dbReference type="SAM" id="MobiDB-lite"/>
    </source>
</evidence>
<dbReference type="Pfam" id="PF05598">
    <property type="entry name" value="DUF772"/>
    <property type="match status" value="1"/>
</dbReference>
<evidence type="ECO:0000259" key="3">
    <source>
        <dbReference type="Pfam" id="PF13751"/>
    </source>
</evidence>
<dbReference type="Pfam" id="PF13751">
    <property type="entry name" value="DDE_Tnp_1_6"/>
    <property type="match status" value="1"/>
</dbReference>
<feature type="domain" description="Transposase InsH N-terminal" evidence="2">
    <location>
        <begin position="16"/>
        <end position="111"/>
    </location>
</feature>
<dbReference type="EMBL" id="CP032869">
    <property type="protein sequence ID" value="AYL97456.1"/>
    <property type="molecule type" value="Genomic_DNA"/>
</dbReference>
<accession>A0A494VPP4</accession>